<gene>
    <name evidence="2" type="ORF">SAMN06265348_104184</name>
</gene>
<dbReference type="Pfam" id="PF05368">
    <property type="entry name" value="NmrA"/>
    <property type="match status" value="1"/>
</dbReference>
<reference evidence="2 3" key="1">
    <citation type="submission" date="2017-05" db="EMBL/GenBank/DDBJ databases">
        <authorList>
            <person name="Varghese N."/>
            <person name="Submissions S."/>
        </authorList>
    </citation>
    <scope>NUCLEOTIDE SEQUENCE [LARGE SCALE GENOMIC DNA]</scope>
    <source>
        <strain evidence="2 3">DSM 19036</strain>
    </source>
</reference>
<accession>A0A521CT27</accession>
<dbReference type="Gene3D" id="3.90.25.10">
    <property type="entry name" value="UDP-galactose 4-epimerase, domain 1"/>
    <property type="match status" value="1"/>
</dbReference>
<dbReference type="InterPro" id="IPR008030">
    <property type="entry name" value="NmrA-like"/>
</dbReference>
<keyword evidence="3" id="KW-1185">Reference proteome</keyword>
<evidence type="ECO:0000259" key="1">
    <source>
        <dbReference type="Pfam" id="PF05368"/>
    </source>
</evidence>
<organism evidence="2 3">
    <name type="scientific">Pedobacter westerhofensis</name>
    <dbReference type="NCBI Taxonomy" id="425512"/>
    <lineage>
        <taxon>Bacteria</taxon>
        <taxon>Pseudomonadati</taxon>
        <taxon>Bacteroidota</taxon>
        <taxon>Sphingobacteriia</taxon>
        <taxon>Sphingobacteriales</taxon>
        <taxon>Sphingobacteriaceae</taxon>
        <taxon>Pedobacter</taxon>
    </lineage>
</organism>
<feature type="domain" description="NmrA-like" evidence="1">
    <location>
        <begin position="2"/>
        <end position="271"/>
    </location>
</feature>
<dbReference type="Proteomes" id="UP000320300">
    <property type="component" value="Unassembled WGS sequence"/>
</dbReference>
<dbReference type="SUPFAM" id="SSF51735">
    <property type="entry name" value="NAD(P)-binding Rossmann-fold domains"/>
    <property type="match status" value="1"/>
</dbReference>
<proteinExistence type="predicted"/>
<evidence type="ECO:0000313" key="2">
    <source>
        <dbReference type="EMBL" id="SMO62572.1"/>
    </source>
</evidence>
<dbReference type="InterPro" id="IPR051604">
    <property type="entry name" value="Ergot_Alk_Oxidoreductase"/>
</dbReference>
<evidence type="ECO:0000313" key="3">
    <source>
        <dbReference type="Proteomes" id="UP000320300"/>
    </source>
</evidence>
<dbReference type="PANTHER" id="PTHR43162:SF1">
    <property type="entry name" value="PRESTALK A DIFFERENTIATION PROTEIN A"/>
    <property type="match status" value="1"/>
</dbReference>
<dbReference type="Gene3D" id="3.40.50.720">
    <property type="entry name" value="NAD(P)-binding Rossmann-like Domain"/>
    <property type="match status" value="1"/>
</dbReference>
<dbReference type="AlphaFoldDB" id="A0A521CT27"/>
<name>A0A521CT27_9SPHI</name>
<dbReference type="InterPro" id="IPR036291">
    <property type="entry name" value="NAD(P)-bd_dom_sf"/>
</dbReference>
<sequence>MKVVLTGSLGNIGKSLVKELAGEGHQVTVISSNDARTAAIEELGGRAAIGKMQDEEFLTEVFSGADIVYLMETMEAVGDMFDKSVDFIAAITEIGGNYKNAIQRSGVKNVIHLSSIGAHTNHGTGILVFHYNVEQALRSLPEDVNIKFIRPVGFYINMLSFIGTIKSKGLIISNYGGDQKEPWASPKDIAESILAAMRTPFEGRTVTYVASDEFSPNEAAKELGAAIGKPDLKWSVVPDGQLLETWLGIGFNSQIAHGFVEMQHSQGTGELYEDYYRNKPELGKVKLADFAKDFAAAYKEDE</sequence>
<dbReference type="OrthoDB" id="2149806at2"/>
<protein>
    <submittedName>
        <fullName evidence="2">Uncharacterized conserved protein YbjT, contains NAD(P)-binding and DUF2867 domains</fullName>
    </submittedName>
</protein>
<dbReference type="PANTHER" id="PTHR43162">
    <property type="match status" value="1"/>
</dbReference>
<dbReference type="RefSeq" id="WP_142527887.1">
    <property type="nucleotide sequence ID" value="NZ_CBCSJO010000001.1"/>
</dbReference>
<dbReference type="EMBL" id="FXTN01000004">
    <property type="protein sequence ID" value="SMO62572.1"/>
    <property type="molecule type" value="Genomic_DNA"/>
</dbReference>